<evidence type="ECO:0008006" key="9">
    <source>
        <dbReference type="Google" id="ProtNLM"/>
    </source>
</evidence>
<dbReference type="AlphaFoldDB" id="A0A563VZM4"/>
<feature type="transmembrane region" description="Helical" evidence="6">
    <location>
        <begin position="6"/>
        <end position="25"/>
    </location>
</feature>
<dbReference type="EMBL" id="CAACVJ010000446">
    <property type="protein sequence ID" value="VEP16870.1"/>
    <property type="molecule type" value="Genomic_DNA"/>
</dbReference>
<dbReference type="PANTHER" id="PTHR30028:SF0">
    <property type="entry name" value="PROTEIN ALUMINUM SENSITIVE 3"/>
    <property type="match status" value="1"/>
</dbReference>
<evidence type="ECO:0000256" key="6">
    <source>
        <dbReference type="SAM" id="Phobius"/>
    </source>
</evidence>
<keyword evidence="4 6" id="KW-1133">Transmembrane helix</keyword>
<keyword evidence="3 6" id="KW-0812">Transmembrane</keyword>
<accession>A0A563VZM4</accession>
<feature type="transmembrane region" description="Helical" evidence="6">
    <location>
        <begin position="220"/>
        <end position="241"/>
    </location>
</feature>
<feature type="transmembrane region" description="Helical" evidence="6">
    <location>
        <begin position="37"/>
        <end position="58"/>
    </location>
</feature>
<dbReference type="RefSeq" id="WP_144866566.1">
    <property type="nucleotide sequence ID" value="NZ_LR213810.1"/>
</dbReference>
<gene>
    <name evidence="7" type="ORF">H1P_500022</name>
</gene>
<evidence type="ECO:0000256" key="1">
    <source>
        <dbReference type="ARBA" id="ARBA00004141"/>
    </source>
</evidence>
<dbReference type="GO" id="GO:0005886">
    <property type="term" value="C:plasma membrane"/>
    <property type="evidence" value="ECO:0007669"/>
    <property type="project" value="TreeGrafter"/>
</dbReference>
<protein>
    <recommendedName>
        <fullName evidence="9">Iron export ABC transporter permease subunit FetB</fullName>
    </recommendedName>
</protein>
<comment type="similarity">
    <text evidence="2">Belongs to the UPF0014 family.</text>
</comment>
<name>A0A563VZM4_9CYAN</name>
<keyword evidence="8" id="KW-1185">Reference proteome</keyword>
<evidence type="ECO:0000256" key="4">
    <source>
        <dbReference type="ARBA" id="ARBA00022989"/>
    </source>
</evidence>
<feature type="transmembrane region" description="Helical" evidence="6">
    <location>
        <begin position="94"/>
        <end position="121"/>
    </location>
</feature>
<organism evidence="7 8">
    <name type="scientific">Hyella patelloides LEGE 07179</name>
    <dbReference type="NCBI Taxonomy" id="945734"/>
    <lineage>
        <taxon>Bacteria</taxon>
        <taxon>Bacillati</taxon>
        <taxon>Cyanobacteriota</taxon>
        <taxon>Cyanophyceae</taxon>
        <taxon>Pleurocapsales</taxon>
        <taxon>Hyellaceae</taxon>
        <taxon>Hyella</taxon>
    </lineage>
</organism>
<sequence length="258" mass="28175">MNNLVELDIIDLALCLGLIGIAIALSLWQKLSLESKFIFGAGRSLLQLLVVGYALDIVFALDNWLAVLAIILVMISIAAVVARNRIDKKIKTLLPIVWLSIFASTALTLSYIILIIVQPITWYQPQYLIPLAGMLLGNAMNSASLSGDRLSSAIKQNSLEIETHLSLGATPKQAIFNYQKEAIRTGLIPTLNNMMVVGLVSLPGMFTGQILAGATPLNAASYQILILFAIALTNFVVAFLITEGVYRHFFNQDFQLVI</sequence>
<dbReference type="OrthoDB" id="9791807at2"/>
<evidence type="ECO:0000256" key="3">
    <source>
        <dbReference type="ARBA" id="ARBA00022692"/>
    </source>
</evidence>
<evidence type="ECO:0000256" key="5">
    <source>
        <dbReference type="ARBA" id="ARBA00023136"/>
    </source>
</evidence>
<dbReference type="Pfam" id="PF03649">
    <property type="entry name" value="UPF0014"/>
    <property type="match status" value="1"/>
</dbReference>
<keyword evidence="5 6" id="KW-0472">Membrane</keyword>
<evidence type="ECO:0000256" key="2">
    <source>
        <dbReference type="ARBA" id="ARBA00005268"/>
    </source>
</evidence>
<dbReference type="PANTHER" id="PTHR30028">
    <property type="entry name" value="UPF0014 INNER MEMBRANE PROTEIN YBBM-RELATED"/>
    <property type="match status" value="1"/>
</dbReference>
<reference evidence="7 8" key="1">
    <citation type="submission" date="2019-01" db="EMBL/GenBank/DDBJ databases">
        <authorList>
            <person name="Brito A."/>
        </authorList>
    </citation>
    <scope>NUCLEOTIDE SEQUENCE [LARGE SCALE GENOMIC DNA]</scope>
    <source>
        <strain evidence="7">1</strain>
    </source>
</reference>
<comment type="subcellular location">
    <subcellularLocation>
        <location evidence="1">Membrane</location>
        <topology evidence="1">Multi-pass membrane protein</topology>
    </subcellularLocation>
</comment>
<evidence type="ECO:0000313" key="7">
    <source>
        <dbReference type="EMBL" id="VEP16870.1"/>
    </source>
</evidence>
<feature type="transmembrane region" description="Helical" evidence="6">
    <location>
        <begin position="64"/>
        <end position="82"/>
    </location>
</feature>
<proteinExistence type="inferred from homology"/>
<dbReference type="Proteomes" id="UP000320055">
    <property type="component" value="Unassembled WGS sequence"/>
</dbReference>
<dbReference type="InterPro" id="IPR005226">
    <property type="entry name" value="UPF0014_fam"/>
</dbReference>
<feature type="transmembrane region" description="Helical" evidence="6">
    <location>
        <begin position="194"/>
        <end position="214"/>
    </location>
</feature>
<evidence type="ECO:0000313" key="8">
    <source>
        <dbReference type="Proteomes" id="UP000320055"/>
    </source>
</evidence>